<dbReference type="Proteomes" id="UP000201613">
    <property type="component" value="Unassembled WGS sequence"/>
</dbReference>
<accession>A0A238LHZ5</accession>
<gene>
    <name evidence="7" type="ORF">LOM8899_03436</name>
</gene>
<feature type="compositionally biased region" description="Low complexity" evidence="4">
    <location>
        <begin position="117"/>
        <end position="136"/>
    </location>
</feature>
<dbReference type="SUPFAM" id="SSF111369">
    <property type="entry name" value="HlyD-like secretion proteins"/>
    <property type="match status" value="1"/>
</dbReference>
<keyword evidence="5" id="KW-0812">Transmembrane</keyword>
<dbReference type="Gene3D" id="1.10.287.470">
    <property type="entry name" value="Helix hairpin bin"/>
    <property type="match status" value="1"/>
</dbReference>
<dbReference type="Pfam" id="PF25954">
    <property type="entry name" value="Beta-barrel_RND_2"/>
    <property type="match status" value="1"/>
</dbReference>
<feature type="compositionally biased region" description="Polar residues" evidence="4">
    <location>
        <begin position="442"/>
        <end position="455"/>
    </location>
</feature>
<dbReference type="RefSeq" id="WP_093993461.1">
    <property type="nucleotide sequence ID" value="NZ_FXZK01000008.1"/>
</dbReference>
<dbReference type="Gene3D" id="2.40.50.100">
    <property type="match status" value="1"/>
</dbReference>
<feature type="compositionally biased region" description="Basic and acidic residues" evidence="4">
    <location>
        <begin position="391"/>
        <end position="404"/>
    </location>
</feature>
<feature type="compositionally biased region" description="Low complexity" evidence="4">
    <location>
        <begin position="473"/>
        <end position="493"/>
    </location>
</feature>
<feature type="region of interest" description="Disordered" evidence="4">
    <location>
        <begin position="207"/>
        <end position="531"/>
    </location>
</feature>
<feature type="compositionally biased region" description="Low complexity" evidence="4">
    <location>
        <begin position="207"/>
        <end position="222"/>
    </location>
</feature>
<dbReference type="PANTHER" id="PTHR32347:SF23">
    <property type="entry name" value="BLL5650 PROTEIN"/>
    <property type="match status" value="1"/>
</dbReference>
<feature type="coiled-coil region" evidence="3">
    <location>
        <begin position="1196"/>
        <end position="1230"/>
    </location>
</feature>
<feature type="region of interest" description="Disordered" evidence="4">
    <location>
        <begin position="107"/>
        <end position="136"/>
    </location>
</feature>
<evidence type="ECO:0000256" key="5">
    <source>
        <dbReference type="SAM" id="Phobius"/>
    </source>
</evidence>
<reference evidence="8" key="1">
    <citation type="submission" date="2017-05" db="EMBL/GenBank/DDBJ databases">
        <authorList>
            <person name="Rodrigo-Torres L."/>
            <person name="Arahal R. D."/>
            <person name="Lucena T."/>
        </authorList>
    </citation>
    <scope>NUCLEOTIDE SEQUENCE [LARGE SCALE GENOMIC DNA]</scope>
    <source>
        <strain evidence="8">CECT 8899</strain>
    </source>
</reference>
<protein>
    <submittedName>
        <fullName evidence="7">Putative efflux pump membrane fusion protein</fullName>
    </submittedName>
</protein>
<keyword evidence="5" id="KW-0472">Membrane</keyword>
<proteinExistence type="predicted"/>
<comment type="subcellular location">
    <subcellularLocation>
        <location evidence="1">Cell envelope</location>
    </subcellularLocation>
</comment>
<keyword evidence="5" id="KW-1133">Transmembrane helix</keyword>
<evidence type="ECO:0000256" key="3">
    <source>
        <dbReference type="SAM" id="Coils"/>
    </source>
</evidence>
<evidence type="ECO:0000313" key="7">
    <source>
        <dbReference type="EMBL" id="SMY09271.1"/>
    </source>
</evidence>
<feature type="compositionally biased region" description="Low complexity" evidence="4">
    <location>
        <begin position="289"/>
        <end position="320"/>
    </location>
</feature>
<name>A0A238LHZ5_9RHOB</name>
<dbReference type="InterPro" id="IPR050465">
    <property type="entry name" value="UPF0194_transport"/>
</dbReference>
<feature type="region of interest" description="Disordered" evidence="4">
    <location>
        <begin position="148"/>
        <end position="176"/>
    </location>
</feature>
<feature type="transmembrane region" description="Helical" evidence="5">
    <location>
        <begin position="925"/>
        <end position="948"/>
    </location>
</feature>
<dbReference type="InterPro" id="IPR058792">
    <property type="entry name" value="Beta-barrel_RND_2"/>
</dbReference>
<feature type="domain" description="CusB-like beta-barrel" evidence="6">
    <location>
        <begin position="1269"/>
        <end position="1342"/>
    </location>
</feature>
<feature type="compositionally biased region" description="Low complexity" evidence="4">
    <location>
        <begin position="414"/>
        <end position="426"/>
    </location>
</feature>
<organism evidence="7 8">
    <name type="scientific">Flavimaricola marinus</name>
    <dbReference type="NCBI Taxonomy" id="1819565"/>
    <lineage>
        <taxon>Bacteria</taxon>
        <taxon>Pseudomonadati</taxon>
        <taxon>Pseudomonadota</taxon>
        <taxon>Alphaproteobacteria</taxon>
        <taxon>Rhodobacterales</taxon>
        <taxon>Paracoccaceae</taxon>
        <taxon>Flavimaricola</taxon>
    </lineage>
</organism>
<feature type="transmembrane region" description="Helical" evidence="5">
    <location>
        <begin position="717"/>
        <end position="738"/>
    </location>
</feature>
<dbReference type="PANTHER" id="PTHR32347">
    <property type="entry name" value="EFFLUX SYSTEM COMPONENT YKNX-RELATED"/>
    <property type="match status" value="1"/>
</dbReference>
<feature type="coiled-coil region" evidence="3">
    <location>
        <begin position="1132"/>
        <end position="1159"/>
    </location>
</feature>
<feature type="transmembrane region" description="Helical" evidence="5">
    <location>
        <begin position="954"/>
        <end position="974"/>
    </location>
</feature>
<dbReference type="GO" id="GO:0030313">
    <property type="term" value="C:cell envelope"/>
    <property type="evidence" value="ECO:0007669"/>
    <property type="project" value="UniProtKB-SubCell"/>
</dbReference>
<evidence type="ECO:0000256" key="2">
    <source>
        <dbReference type="ARBA" id="ARBA00023054"/>
    </source>
</evidence>
<keyword evidence="8" id="KW-1185">Reference proteome</keyword>
<dbReference type="EMBL" id="FXZK01000008">
    <property type="protein sequence ID" value="SMY09271.1"/>
    <property type="molecule type" value="Genomic_DNA"/>
</dbReference>
<feature type="compositionally biased region" description="Polar residues" evidence="4">
    <location>
        <begin position="516"/>
        <end position="525"/>
    </location>
</feature>
<keyword evidence="2 3" id="KW-0175">Coiled coil</keyword>
<dbReference type="Gene3D" id="2.40.30.170">
    <property type="match status" value="1"/>
</dbReference>
<dbReference type="OrthoDB" id="9806939at2"/>
<feature type="compositionally biased region" description="Basic and acidic residues" evidence="4">
    <location>
        <begin position="223"/>
        <end position="234"/>
    </location>
</feature>
<sequence length="1368" mass="138810">MAKSETPSGKSTAAYDRPSLRGDLRVVYDNPGAGEGRIRIIDPRNGRQFSFDGREHRLCEAADGTADLAAIHAKLTSDGETLTQTDVAEFFRRLQILGLLATDAAEAGPQGRGAAGRAGRRPGAPGGPRAAGLAGAGSVTERLGAARARTDNAAGDRPGAEGNTPGIMPRGASSRVTRLTGQAASAAKGATAGAVVGAIAARTAGANAATRSPAAPATPEEPAASHRDQALERIRGRKRGAGASPEQAPETGSETTPGANAEPDGTQTGSPATVTPAADRPESAAGKSAAPAGTDTPAAAEPVAPTLASETPAEPAATAPETEKTPEAAAPAPPPVISPAAKTAEPEARTPAADAPEATTPDAAADTPTEDPDDDMPRAIVPEPSEEDGAEDRSTVARFRDRRPNRGKSRTGMAAAKTAASIVASIRPGGGRAADIPRSETSETGAGTSEGSDTQPPADPPSATPRGLTAIQAANSDRSAAPAAGNASSNASAERSTPKAEPVRTPVAEVLPPAGTSATGTNTSDPAIAGRPKTDAADLPAANFFDDDEFDDLPGGIGGGMGGGMGGGAPGGMGGGMPGGMGGMGGRMGGMGGGGMPGGMGGRMGGMGGGGMPGGMPGGMGGMGGRMGGMGGGGMPGGMGPGGMGGGGMAAMAGMGGMAGAMGGGGMGGMGGGGRMGGMPGGMGGRMGGMGGMAAEPQGKKGPAQLVLFDPQGLFKLLYILGYPLKFILWAIVPLVIIGGMTMMKNLEAIGEDFGRILTDLGSITQFIIGLFVVNLVSRLAQGVAIVAHGGRVPGFGIKLVLNIIPRFFIDNTGVREMDRQGQLWAYGSGLLSRLAIFGLGILVWAITRDDGGWLPLASLVAAQFGLLVFLITAFPLMPADGLNWIAVVCNEPKILGKAVTGFKHVFLGADLPPILEKKDALPMAFLGLGILLTLMALLGVLGITAAIMLEAELGGLGVVLFLGMAAAVSLYLLTMVTSMRGRSGGGRKRGGGAATAEGGGFDPAAFREMAMGGKTDTDAEVAPDTGTTGKAKVVWALIGLGLLIFAFQPYAYEAGGQVEFLPEARGQAVARTDGEIIDVLVREGDMVSRGQVLARLSSWDQEQAVAITRTQLQAAEAELTRLLEGASPEEIEVARRQLESAEASVEFSQAEADRARTLAESGVGSQTAYEKALSTLQGDLASLEVSRASLDLVLAQASETDIAIQQAEIDRLTLELQFATAELERSQIVASMDGRVVTANLQLLTGSYMRAGDPFLEIENSDVISAVISIPESDIGLIAPGDVVRLKAWGQSDTEIDGEVQSIAPSADTEGYGSVVRVTAVFPNPDNFLRSGMTGYAKIDGAEMRAWEAYMRSIRRFFQIEVWSWIP</sequence>
<evidence type="ECO:0000313" key="8">
    <source>
        <dbReference type="Proteomes" id="UP000201613"/>
    </source>
</evidence>
<evidence type="ECO:0000256" key="1">
    <source>
        <dbReference type="ARBA" id="ARBA00004196"/>
    </source>
</evidence>
<evidence type="ECO:0000256" key="4">
    <source>
        <dbReference type="SAM" id="MobiDB-lite"/>
    </source>
</evidence>
<feature type="transmembrane region" description="Helical" evidence="5">
    <location>
        <begin position="1034"/>
        <end position="1053"/>
    </location>
</feature>
<feature type="transmembrane region" description="Helical" evidence="5">
    <location>
        <begin position="824"/>
        <end position="847"/>
    </location>
</feature>
<evidence type="ECO:0000259" key="6">
    <source>
        <dbReference type="Pfam" id="PF25954"/>
    </source>
</evidence>
<feature type="compositionally biased region" description="Low complexity" evidence="4">
    <location>
        <begin position="338"/>
        <end position="367"/>
    </location>
</feature>